<reference evidence="1" key="1">
    <citation type="submission" date="2021-02" db="EMBL/GenBank/DDBJ databases">
        <authorList>
            <person name="Nowell W R."/>
        </authorList>
    </citation>
    <scope>NUCLEOTIDE SEQUENCE</scope>
</reference>
<comment type="caution">
    <text evidence="1">The sequence shown here is derived from an EMBL/GenBank/DDBJ whole genome shotgun (WGS) entry which is preliminary data.</text>
</comment>
<evidence type="ECO:0000313" key="2">
    <source>
        <dbReference type="Proteomes" id="UP000663889"/>
    </source>
</evidence>
<dbReference type="AlphaFoldDB" id="A0A814S0A7"/>
<name>A0A814S0A7_9BILA</name>
<evidence type="ECO:0000313" key="1">
    <source>
        <dbReference type="EMBL" id="CAF1139730.1"/>
    </source>
</evidence>
<gene>
    <name evidence="1" type="ORF">SEV965_LOCUS17869</name>
</gene>
<dbReference type="EMBL" id="CAJNOU010001039">
    <property type="protein sequence ID" value="CAF1139730.1"/>
    <property type="molecule type" value="Genomic_DNA"/>
</dbReference>
<organism evidence="1 2">
    <name type="scientific">Rotaria sordida</name>
    <dbReference type="NCBI Taxonomy" id="392033"/>
    <lineage>
        <taxon>Eukaryota</taxon>
        <taxon>Metazoa</taxon>
        <taxon>Spiralia</taxon>
        <taxon>Gnathifera</taxon>
        <taxon>Rotifera</taxon>
        <taxon>Eurotatoria</taxon>
        <taxon>Bdelloidea</taxon>
        <taxon>Philodinida</taxon>
        <taxon>Philodinidae</taxon>
        <taxon>Rotaria</taxon>
    </lineage>
</organism>
<proteinExistence type="predicted"/>
<accession>A0A814S0A7</accession>
<sequence length="119" mass="13797">MMLVTLLSTPDAFVHICEFYSDITIVISEINTIAPNHFGQKYFELRKKYASFNNEAEQIVAEDQTDRSNVDEECEEAAIKKRYLGIVKNKRKVRRLNDRNFAVDWNAGENIQLLIIISL</sequence>
<dbReference type="Proteomes" id="UP000663889">
    <property type="component" value="Unassembled WGS sequence"/>
</dbReference>
<protein>
    <submittedName>
        <fullName evidence="1">Uncharacterized protein</fullName>
    </submittedName>
</protein>